<evidence type="ECO:0008006" key="10">
    <source>
        <dbReference type="Google" id="ProtNLM"/>
    </source>
</evidence>
<evidence type="ECO:0000256" key="5">
    <source>
        <dbReference type="SAM" id="MobiDB-lite"/>
    </source>
</evidence>
<evidence type="ECO:0000256" key="4">
    <source>
        <dbReference type="ARBA" id="ARBA00023136"/>
    </source>
</evidence>
<dbReference type="GO" id="GO:0071944">
    <property type="term" value="C:cell periphery"/>
    <property type="evidence" value="ECO:0007669"/>
    <property type="project" value="UniProtKB-ARBA"/>
</dbReference>
<dbReference type="Proteomes" id="UP001281003">
    <property type="component" value="Unassembled WGS sequence"/>
</dbReference>
<dbReference type="Gene3D" id="2.120.10.80">
    <property type="entry name" value="Kelch-type beta propeller"/>
    <property type="match status" value="1"/>
</dbReference>
<evidence type="ECO:0000256" key="3">
    <source>
        <dbReference type="ARBA" id="ARBA00022989"/>
    </source>
</evidence>
<dbReference type="PANTHER" id="PTHR15549:SF33">
    <property type="entry name" value="MEMBRANE PROTEIN WSC4, PUTATIVE (AFU_ORTHOLOGUE AFUA_5G09020)-RELATED"/>
    <property type="match status" value="1"/>
</dbReference>
<protein>
    <recommendedName>
        <fullName evidence="10">Cell wall anchored protein</fullName>
    </recommendedName>
</protein>
<dbReference type="InterPro" id="IPR015915">
    <property type="entry name" value="Kelch-typ_b-propeller"/>
</dbReference>
<reference evidence="8" key="2">
    <citation type="submission" date="2023-07" db="EMBL/GenBank/DDBJ databases">
        <authorList>
            <consortium name="Lawrence Berkeley National Laboratory"/>
            <person name="Haridas S."/>
            <person name="Hensen N."/>
            <person name="Bonometti L."/>
            <person name="Westerberg I."/>
            <person name="Brannstrom I.O."/>
            <person name="Guillou S."/>
            <person name="Cros-Aarteil S."/>
            <person name="Calhoun S."/>
            <person name="Kuo A."/>
            <person name="Mondo S."/>
            <person name="Pangilinan J."/>
            <person name="Riley R."/>
            <person name="LaButti K."/>
            <person name="Andreopoulos B."/>
            <person name="Lipzen A."/>
            <person name="Chen C."/>
            <person name="Yanf M."/>
            <person name="Daum C."/>
            <person name="Ng V."/>
            <person name="Clum A."/>
            <person name="Steindorff A."/>
            <person name="Ohm R."/>
            <person name="Martin F."/>
            <person name="Silar P."/>
            <person name="Natvig D."/>
            <person name="Lalanne C."/>
            <person name="Gautier V."/>
            <person name="Ament-velasquez S.L."/>
            <person name="Kruys A."/>
            <person name="Hutchinson M.I."/>
            <person name="Powell A.J."/>
            <person name="Barry K."/>
            <person name="Miller A.N."/>
            <person name="Grigoriev I.V."/>
            <person name="Debuchy R."/>
            <person name="Gladieux P."/>
            <person name="Thoren M.H."/>
            <person name="Johannesson H."/>
        </authorList>
    </citation>
    <scope>NUCLEOTIDE SEQUENCE</scope>
    <source>
        <strain evidence="8">FGSC 1904</strain>
    </source>
</reference>
<comment type="subcellular location">
    <subcellularLocation>
        <location evidence="1">Membrane</location>
        <topology evidence="1">Single-pass membrane protein</topology>
    </subcellularLocation>
</comment>
<sequence>MMVRRPTPFLWCVIQPWICQAATITTLPKPDDAVVLPRQVNGAVSSSTFLRRGYHSSAVLDGRVYIDGGEVSYYSGNDIEFQYSNSLLSIDLSKDWTSDSFRFDSTSKPSGVANLDGGGLWVDETEGVLYTGFAGVKSMFGDKGSQPQGLWSFKPDGTGAGTWENLNSTADKTFTEKPRPFKGKTASGNGFGYFLGGFTNWGNESDVREGPTSGLLTYDFASRKATNISVSLASTQGSEQFGSMLYVPNFGKKGTLVSLGGFQGKLKTNEADEKLLPFDTARIYDVDSNAWFEQSTSGTPPAPRQEYCMAGVASDNKTYEILIYAGWGRHLGSSSVIYDDAYVLTLPGFHWTKASYTARNPRHSLSCNGVGGGQIIIIGGVDTTREGPITMYHGVFTTSDPFSQGIAVFDLATLKITDTYKANRTSYTPNSAIQEWYNDKGRKPESGFTNSQLEAVFANQNFKETDNSDASSPPTPSDSSSPFPSSTDGASSGNSGGSSSSKAGPIAGGVVGGVAAITAGIALGYFLARRRTKKKGLTEEEDANGQEYQQGQQPQSPESQYGQQQQPVQENKWQPGGYAPYPGGGGDHSPYTDGYGNGGYGANGYQYQGQQQAHELPPHNVVHEMPERRNVSEMP</sequence>
<gene>
    <name evidence="8" type="ORF">B0T20DRAFT_18097</name>
</gene>
<feature type="compositionally biased region" description="Low complexity" evidence="5">
    <location>
        <begin position="546"/>
        <end position="566"/>
    </location>
</feature>
<name>A0AAE0PNJ3_SORBR</name>
<dbReference type="EMBL" id="JAUTDP010000001">
    <property type="protein sequence ID" value="KAK3403159.1"/>
    <property type="molecule type" value="Genomic_DNA"/>
</dbReference>
<keyword evidence="7" id="KW-0732">Signal</keyword>
<feature type="compositionally biased region" description="Low complexity" evidence="5">
    <location>
        <begin position="603"/>
        <end position="613"/>
    </location>
</feature>
<feature type="transmembrane region" description="Helical" evidence="6">
    <location>
        <begin position="506"/>
        <end position="528"/>
    </location>
</feature>
<evidence type="ECO:0000256" key="2">
    <source>
        <dbReference type="ARBA" id="ARBA00022692"/>
    </source>
</evidence>
<evidence type="ECO:0000256" key="1">
    <source>
        <dbReference type="ARBA" id="ARBA00004167"/>
    </source>
</evidence>
<dbReference type="SUPFAM" id="SSF117281">
    <property type="entry name" value="Kelch motif"/>
    <property type="match status" value="1"/>
</dbReference>
<keyword evidence="3 6" id="KW-1133">Transmembrane helix</keyword>
<feature type="chain" id="PRO_5042101650" description="Cell wall anchored protein" evidence="7">
    <location>
        <begin position="22"/>
        <end position="635"/>
    </location>
</feature>
<dbReference type="AlphaFoldDB" id="A0AAE0PNJ3"/>
<organism evidence="8 9">
    <name type="scientific">Sordaria brevicollis</name>
    <dbReference type="NCBI Taxonomy" id="83679"/>
    <lineage>
        <taxon>Eukaryota</taxon>
        <taxon>Fungi</taxon>
        <taxon>Dikarya</taxon>
        <taxon>Ascomycota</taxon>
        <taxon>Pezizomycotina</taxon>
        <taxon>Sordariomycetes</taxon>
        <taxon>Sordariomycetidae</taxon>
        <taxon>Sordariales</taxon>
        <taxon>Sordariaceae</taxon>
        <taxon>Sordaria</taxon>
    </lineage>
</organism>
<evidence type="ECO:0000256" key="7">
    <source>
        <dbReference type="SAM" id="SignalP"/>
    </source>
</evidence>
<accession>A0AAE0PNJ3</accession>
<dbReference type="PANTHER" id="PTHR15549">
    <property type="entry name" value="PAIRED IMMUNOGLOBULIN-LIKE TYPE 2 RECEPTOR"/>
    <property type="match status" value="1"/>
</dbReference>
<comment type="caution">
    <text evidence="8">The sequence shown here is derived from an EMBL/GenBank/DDBJ whole genome shotgun (WGS) entry which is preliminary data.</text>
</comment>
<feature type="region of interest" description="Disordered" evidence="5">
    <location>
        <begin position="536"/>
        <end position="635"/>
    </location>
</feature>
<keyword evidence="9" id="KW-1185">Reference proteome</keyword>
<feature type="compositionally biased region" description="Basic and acidic residues" evidence="5">
    <location>
        <begin position="621"/>
        <end position="635"/>
    </location>
</feature>
<dbReference type="InterPro" id="IPR051694">
    <property type="entry name" value="Immunoregulatory_rcpt-like"/>
</dbReference>
<evidence type="ECO:0000256" key="6">
    <source>
        <dbReference type="SAM" id="Phobius"/>
    </source>
</evidence>
<proteinExistence type="predicted"/>
<evidence type="ECO:0000313" key="9">
    <source>
        <dbReference type="Proteomes" id="UP001281003"/>
    </source>
</evidence>
<feature type="compositionally biased region" description="Low complexity" evidence="5">
    <location>
        <begin position="468"/>
        <end position="501"/>
    </location>
</feature>
<keyword evidence="4 6" id="KW-0472">Membrane</keyword>
<dbReference type="GO" id="GO:0016020">
    <property type="term" value="C:membrane"/>
    <property type="evidence" value="ECO:0007669"/>
    <property type="project" value="UniProtKB-SubCell"/>
</dbReference>
<reference evidence="8" key="1">
    <citation type="journal article" date="2023" name="Mol. Phylogenet. Evol.">
        <title>Genome-scale phylogeny and comparative genomics of the fungal order Sordariales.</title>
        <authorList>
            <person name="Hensen N."/>
            <person name="Bonometti L."/>
            <person name="Westerberg I."/>
            <person name="Brannstrom I.O."/>
            <person name="Guillou S."/>
            <person name="Cros-Aarteil S."/>
            <person name="Calhoun S."/>
            <person name="Haridas S."/>
            <person name="Kuo A."/>
            <person name="Mondo S."/>
            <person name="Pangilinan J."/>
            <person name="Riley R."/>
            <person name="LaButti K."/>
            <person name="Andreopoulos B."/>
            <person name="Lipzen A."/>
            <person name="Chen C."/>
            <person name="Yan M."/>
            <person name="Daum C."/>
            <person name="Ng V."/>
            <person name="Clum A."/>
            <person name="Steindorff A."/>
            <person name="Ohm R.A."/>
            <person name="Martin F."/>
            <person name="Silar P."/>
            <person name="Natvig D.O."/>
            <person name="Lalanne C."/>
            <person name="Gautier V."/>
            <person name="Ament-Velasquez S.L."/>
            <person name="Kruys A."/>
            <person name="Hutchinson M.I."/>
            <person name="Powell A.J."/>
            <person name="Barry K."/>
            <person name="Miller A.N."/>
            <person name="Grigoriev I.V."/>
            <person name="Debuchy R."/>
            <person name="Gladieux P."/>
            <person name="Hiltunen Thoren M."/>
            <person name="Johannesson H."/>
        </authorList>
    </citation>
    <scope>NUCLEOTIDE SEQUENCE</scope>
    <source>
        <strain evidence="8">FGSC 1904</strain>
    </source>
</reference>
<feature type="signal peptide" evidence="7">
    <location>
        <begin position="1"/>
        <end position="21"/>
    </location>
</feature>
<feature type="region of interest" description="Disordered" evidence="5">
    <location>
        <begin position="464"/>
        <end position="501"/>
    </location>
</feature>
<evidence type="ECO:0000313" key="8">
    <source>
        <dbReference type="EMBL" id="KAK3403159.1"/>
    </source>
</evidence>
<keyword evidence="2 6" id="KW-0812">Transmembrane</keyword>